<dbReference type="RefSeq" id="WP_074728959.1">
    <property type="nucleotide sequence ID" value="NZ_FNQS01000009.1"/>
</dbReference>
<accession>A0A1H4EE57</accession>
<dbReference type="Proteomes" id="UP000187280">
    <property type="component" value="Unassembled WGS sequence"/>
</dbReference>
<evidence type="ECO:0000313" key="1">
    <source>
        <dbReference type="EMBL" id="SEA83107.1"/>
    </source>
</evidence>
<protein>
    <recommendedName>
        <fullName evidence="3">Beta-ketoacyl-[acyl-carrier-protein] synthase III N-terminal domain-containing protein</fullName>
    </recommendedName>
</protein>
<dbReference type="STRING" id="71657.SAMN02982996_02627"/>
<proteinExistence type="predicted"/>
<dbReference type="eggNOG" id="ENOG5033XRA">
    <property type="taxonomic scope" value="Bacteria"/>
</dbReference>
<dbReference type="EMBL" id="FNQS01000009">
    <property type="protein sequence ID" value="SEA83107.1"/>
    <property type="molecule type" value="Genomic_DNA"/>
</dbReference>
<name>A0A1H4EE57_9GAMM</name>
<dbReference type="AlphaFoldDB" id="A0A1H4EE57"/>
<evidence type="ECO:0008006" key="3">
    <source>
        <dbReference type="Google" id="ProtNLM"/>
    </source>
</evidence>
<reference evidence="1 2" key="1">
    <citation type="submission" date="2016-10" db="EMBL/GenBank/DDBJ databases">
        <authorList>
            <person name="de Groot N.N."/>
        </authorList>
    </citation>
    <scope>NUCLEOTIDE SEQUENCE [LARGE SCALE GENOMIC DNA]</scope>
    <source>
        <strain evidence="1 2">ATCC 29281</strain>
    </source>
</reference>
<sequence length="281" mass="30276">MPLYFDRHGIQCFHADRVHLRRDAVADAPDIVTDWLKGFYASNGKAHGAMTEAQTWLQAPVRVSFEQIASHLIAQLATYHDLRAVDVVVVAHWTPDCVMGGSVTNAILHRIEARHAYAFAVSDCGLTAPFQALSLIDRYLPPHQGKALLVSLDQPLLLHPTACFSQETVRASGAALWLDRQPGEGRVALSPYAGANTEKPKCAAPANAPQEPVVVIGTPPLGFPPEAVISTLTPDPSRLSAAPFYALAEYLQASLDGPTALLSTADGETPPMIYLARRETA</sequence>
<evidence type="ECO:0000313" key="2">
    <source>
        <dbReference type="Proteomes" id="UP000187280"/>
    </source>
</evidence>
<organism evidence="1 2">
    <name type="scientific">Lonsdalea quercina</name>
    <dbReference type="NCBI Taxonomy" id="71657"/>
    <lineage>
        <taxon>Bacteria</taxon>
        <taxon>Pseudomonadati</taxon>
        <taxon>Pseudomonadota</taxon>
        <taxon>Gammaproteobacteria</taxon>
        <taxon>Enterobacterales</taxon>
        <taxon>Pectobacteriaceae</taxon>
        <taxon>Lonsdalea</taxon>
    </lineage>
</organism>
<keyword evidence="2" id="KW-1185">Reference proteome</keyword>
<dbReference type="GeneID" id="97765479"/>
<gene>
    <name evidence="1" type="ORF">SAMN02982996_02627</name>
</gene>